<proteinExistence type="predicted"/>
<feature type="transmembrane region" description="Helical" evidence="1">
    <location>
        <begin position="85"/>
        <end position="109"/>
    </location>
</feature>
<name>A0A1G2PY17_9BACT</name>
<keyword evidence="1" id="KW-1133">Transmembrane helix</keyword>
<dbReference type="Proteomes" id="UP000176951">
    <property type="component" value="Unassembled WGS sequence"/>
</dbReference>
<feature type="transmembrane region" description="Helical" evidence="1">
    <location>
        <begin position="40"/>
        <end position="64"/>
    </location>
</feature>
<sequence length="117" mass="12341">MKVFKFVNAYAVILTVLTPAFVHAATIDITNPFKFDTFCGLIVALAQALFVISVAVGTVVIVYAGFLFMTSSGEPGKIKTAKDALFFAILGILVGVSARGIVAVIYNFFGASFSSCS</sequence>
<feature type="chain" id="PRO_5009583959" description="TrbC/VIRB2 family protein" evidence="2">
    <location>
        <begin position="25"/>
        <end position="117"/>
    </location>
</feature>
<reference evidence="3 4" key="1">
    <citation type="journal article" date="2016" name="Nat. Commun.">
        <title>Thousands of microbial genomes shed light on interconnected biogeochemical processes in an aquifer system.</title>
        <authorList>
            <person name="Anantharaman K."/>
            <person name="Brown C.T."/>
            <person name="Hug L.A."/>
            <person name="Sharon I."/>
            <person name="Castelle C.J."/>
            <person name="Probst A.J."/>
            <person name="Thomas B.C."/>
            <person name="Singh A."/>
            <person name="Wilkins M.J."/>
            <person name="Karaoz U."/>
            <person name="Brodie E.L."/>
            <person name="Williams K.H."/>
            <person name="Hubbard S.S."/>
            <person name="Banfield J.F."/>
        </authorList>
    </citation>
    <scope>NUCLEOTIDE SEQUENCE [LARGE SCALE GENOMIC DNA]</scope>
</reference>
<evidence type="ECO:0000256" key="1">
    <source>
        <dbReference type="SAM" id="Phobius"/>
    </source>
</evidence>
<accession>A0A1G2PY17</accession>
<keyword evidence="1" id="KW-0812">Transmembrane</keyword>
<dbReference type="EMBL" id="MHSW01000008">
    <property type="protein sequence ID" value="OHA52521.1"/>
    <property type="molecule type" value="Genomic_DNA"/>
</dbReference>
<evidence type="ECO:0000313" key="4">
    <source>
        <dbReference type="Proteomes" id="UP000176951"/>
    </source>
</evidence>
<dbReference type="Pfam" id="PF18895">
    <property type="entry name" value="T4SS_pilin"/>
    <property type="match status" value="1"/>
</dbReference>
<evidence type="ECO:0000313" key="3">
    <source>
        <dbReference type="EMBL" id="OHA52521.1"/>
    </source>
</evidence>
<evidence type="ECO:0000256" key="2">
    <source>
        <dbReference type="SAM" id="SignalP"/>
    </source>
</evidence>
<keyword evidence="1" id="KW-0472">Membrane</keyword>
<protein>
    <recommendedName>
        <fullName evidence="5">TrbC/VIRB2 family protein</fullName>
    </recommendedName>
</protein>
<gene>
    <name evidence="3" type="ORF">A3A97_03845</name>
</gene>
<keyword evidence="2" id="KW-0732">Signal</keyword>
<dbReference type="AlphaFoldDB" id="A0A1G2PY17"/>
<evidence type="ECO:0008006" key="5">
    <source>
        <dbReference type="Google" id="ProtNLM"/>
    </source>
</evidence>
<comment type="caution">
    <text evidence="3">The sequence shown here is derived from an EMBL/GenBank/DDBJ whole genome shotgun (WGS) entry which is preliminary data.</text>
</comment>
<organism evidence="3 4">
    <name type="scientific">Candidatus Terrybacteria bacterium RIFCSPLOWO2_01_FULL_40_23</name>
    <dbReference type="NCBI Taxonomy" id="1802366"/>
    <lineage>
        <taxon>Bacteria</taxon>
        <taxon>Candidatus Terryibacteriota</taxon>
    </lineage>
</organism>
<feature type="signal peptide" evidence="2">
    <location>
        <begin position="1"/>
        <end position="24"/>
    </location>
</feature>
<dbReference type="InterPro" id="IPR043993">
    <property type="entry name" value="T4SS_pilin"/>
</dbReference>